<protein>
    <submittedName>
        <fullName evidence="1">Uncharacterized protein</fullName>
    </submittedName>
</protein>
<reference evidence="1" key="1">
    <citation type="journal article" date="2020" name="Stud. Mycol.">
        <title>101 Dothideomycetes genomes: a test case for predicting lifestyles and emergence of pathogens.</title>
        <authorList>
            <person name="Haridas S."/>
            <person name="Albert R."/>
            <person name="Binder M."/>
            <person name="Bloem J."/>
            <person name="Labutti K."/>
            <person name="Salamov A."/>
            <person name="Andreopoulos B."/>
            <person name="Baker S."/>
            <person name="Barry K."/>
            <person name="Bills G."/>
            <person name="Bluhm B."/>
            <person name="Cannon C."/>
            <person name="Castanera R."/>
            <person name="Culley D."/>
            <person name="Daum C."/>
            <person name="Ezra D."/>
            <person name="Gonzalez J."/>
            <person name="Henrissat B."/>
            <person name="Kuo A."/>
            <person name="Liang C."/>
            <person name="Lipzen A."/>
            <person name="Lutzoni F."/>
            <person name="Magnuson J."/>
            <person name="Mondo S."/>
            <person name="Nolan M."/>
            <person name="Ohm R."/>
            <person name="Pangilinan J."/>
            <person name="Park H.-J."/>
            <person name="Ramirez L."/>
            <person name="Alfaro M."/>
            <person name="Sun H."/>
            <person name="Tritt A."/>
            <person name="Yoshinaga Y."/>
            <person name="Zwiers L.-H."/>
            <person name="Turgeon B."/>
            <person name="Goodwin S."/>
            <person name="Spatafora J."/>
            <person name="Crous P."/>
            <person name="Grigoriev I."/>
        </authorList>
    </citation>
    <scope>NUCLEOTIDE SEQUENCE</scope>
    <source>
        <strain evidence="1">ATCC 200398</strain>
    </source>
</reference>
<proteinExistence type="predicted"/>
<organism evidence="1 2">
    <name type="scientific">Lindgomyces ingoldianus</name>
    <dbReference type="NCBI Taxonomy" id="673940"/>
    <lineage>
        <taxon>Eukaryota</taxon>
        <taxon>Fungi</taxon>
        <taxon>Dikarya</taxon>
        <taxon>Ascomycota</taxon>
        <taxon>Pezizomycotina</taxon>
        <taxon>Dothideomycetes</taxon>
        <taxon>Pleosporomycetidae</taxon>
        <taxon>Pleosporales</taxon>
        <taxon>Lindgomycetaceae</taxon>
        <taxon>Lindgomyces</taxon>
    </lineage>
</organism>
<accession>A0ACB6QN02</accession>
<sequence>AMQSKPASYIVAVSILVPLSVTAVLLRVLSNIERKQSLKVHDYLIFLAEVGTLSDVDRPVAVGGLGLHYEGLSFSQIVLTLKIGEWAWTTFITSFRLAILLFYMQIIKTKTFNRLCWVTSTLVFAYWVACVLTICLLCRPIAYNWNRLLRGSCGDVMAIEIFSGVWNMLVDIWVVFLPLPSIWKLHMNGQRKWDVTACFALGIL</sequence>
<gene>
    <name evidence="1" type="ORF">BDR25DRAFT_231736</name>
</gene>
<evidence type="ECO:0000313" key="2">
    <source>
        <dbReference type="Proteomes" id="UP000799755"/>
    </source>
</evidence>
<keyword evidence="2" id="KW-1185">Reference proteome</keyword>
<dbReference type="EMBL" id="MU003516">
    <property type="protein sequence ID" value="KAF2468354.1"/>
    <property type="molecule type" value="Genomic_DNA"/>
</dbReference>
<name>A0ACB6QN02_9PLEO</name>
<comment type="caution">
    <text evidence="1">The sequence shown here is derived from an EMBL/GenBank/DDBJ whole genome shotgun (WGS) entry which is preliminary data.</text>
</comment>
<feature type="non-terminal residue" evidence="1">
    <location>
        <position position="1"/>
    </location>
</feature>
<dbReference type="Proteomes" id="UP000799755">
    <property type="component" value="Unassembled WGS sequence"/>
</dbReference>
<evidence type="ECO:0000313" key="1">
    <source>
        <dbReference type="EMBL" id="KAF2468354.1"/>
    </source>
</evidence>